<keyword evidence="3" id="KW-1185">Reference proteome</keyword>
<name>A0A4Q0NQN4_9FLAO</name>
<comment type="caution">
    <text evidence="2">The sequence shown here is derived from an EMBL/GenBank/DDBJ whole genome shotgun (WGS) entry which is preliminary data.</text>
</comment>
<feature type="transmembrane region" description="Helical" evidence="1">
    <location>
        <begin position="12"/>
        <end position="30"/>
    </location>
</feature>
<evidence type="ECO:0000313" key="2">
    <source>
        <dbReference type="EMBL" id="RXG13039.1"/>
    </source>
</evidence>
<dbReference type="RefSeq" id="WP_128761831.1">
    <property type="nucleotide sequence ID" value="NZ_QOVI01000005.1"/>
</dbReference>
<evidence type="ECO:0000256" key="1">
    <source>
        <dbReference type="SAM" id="Phobius"/>
    </source>
</evidence>
<dbReference type="OrthoDB" id="1452529at2"/>
<protein>
    <recommendedName>
        <fullName evidence="4">PH (Pleckstrin Homology) domain-containing protein</fullName>
    </recommendedName>
</protein>
<keyword evidence="1" id="KW-0472">Membrane</keyword>
<reference evidence="2 3" key="1">
    <citation type="submission" date="2018-07" db="EMBL/GenBank/DDBJ databases">
        <title>Leeuwenhoekiella genomics.</title>
        <authorList>
            <person name="Tahon G."/>
            <person name="Willems A."/>
        </authorList>
    </citation>
    <scope>NUCLEOTIDE SEQUENCE [LARGE SCALE GENOMIC DNA]</scope>
    <source>
        <strain evidence="2 3">R-50232</strain>
    </source>
</reference>
<evidence type="ECO:0000313" key="3">
    <source>
        <dbReference type="Proteomes" id="UP000289821"/>
    </source>
</evidence>
<sequence>MQLLFKKRRVYLNLIIGITCVLLVLSKFIIKEPINWLDYAMLVLALYYFTQYYFNYKFQYLTITDKEIVKQRIIYKKAIPIKEVRRFYRNKAGDYVIEGSKKKIKINPLEVQPESLRKFKHFTSRLKVAKEIF</sequence>
<keyword evidence="1" id="KW-0812">Transmembrane</keyword>
<dbReference type="EMBL" id="QOVI01000005">
    <property type="protein sequence ID" value="RXG13039.1"/>
    <property type="molecule type" value="Genomic_DNA"/>
</dbReference>
<feature type="transmembrane region" description="Helical" evidence="1">
    <location>
        <begin position="36"/>
        <end position="54"/>
    </location>
</feature>
<gene>
    <name evidence="2" type="ORF">DSM04_10516</name>
</gene>
<organism evidence="2 3">
    <name type="scientific">Leeuwenhoekiella aestuarii</name>
    <dbReference type="NCBI Taxonomy" id="2249426"/>
    <lineage>
        <taxon>Bacteria</taxon>
        <taxon>Pseudomonadati</taxon>
        <taxon>Bacteroidota</taxon>
        <taxon>Flavobacteriia</taxon>
        <taxon>Flavobacteriales</taxon>
        <taxon>Flavobacteriaceae</taxon>
        <taxon>Leeuwenhoekiella</taxon>
    </lineage>
</organism>
<dbReference type="Proteomes" id="UP000289821">
    <property type="component" value="Unassembled WGS sequence"/>
</dbReference>
<evidence type="ECO:0008006" key="4">
    <source>
        <dbReference type="Google" id="ProtNLM"/>
    </source>
</evidence>
<accession>A0A4Q0NQN4</accession>
<proteinExistence type="predicted"/>
<dbReference type="AlphaFoldDB" id="A0A4Q0NQN4"/>
<keyword evidence="1" id="KW-1133">Transmembrane helix</keyword>